<sequence length="252" mass="26946">MLLDGARTVVGRVQRARETHGVSGVVRTAGARVRQWAHRIEEHHWWEAVLADVPQARPMPEGMTAGRLPREDIDKAASLPMVNFAAAGERYAAGGHNWVALDETDRAAFGTWAFPGKVPLRVGHRGWATLPADVVGVEDGATTPAARRTNVAIAVLGVMADTYTAEGMRSLVAKTAVGNRPVYMLLSRAGYRRVGLMRSVWIGPLRFATFTDVEGPVGAALEAELGGGLPGKARRTAARLAGSLRQRTGRAG</sequence>
<dbReference type="Gene3D" id="3.40.630.30">
    <property type="match status" value="1"/>
</dbReference>
<keyword evidence="2" id="KW-1185">Reference proteome</keyword>
<accession>A0ABN2NDD1</accession>
<evidence type="ECO:0000313" key="1">
    <source>
        <dbReference type="EMBL" id="GAA1861212.1"/>
    </source>
</evidence>
<proteinExistence type="predicted"/>
<organism evidence="1 2">
    <name type="scientific">Pseudonocardia ailaonensis</name>
    <dbReference type="NCBI Taxonomy" id="367279"/>
    <lineage>
        <taxon>Bacteria</taxon>
        <taxon>Bacillati</taxon>
        <taxon>Actinomycetota</taxon>
        <taxon>Actinomycetes</taxon>
        <taxon>Pseudonocardiales</taxon>
        <taxon>Pseudonocardiaceae</taxon>
        <taxon>Pseudonocardia</taxon>
    </lineage>
</organism>
<dbReference type="SUPFAM" id="SSF55729">
    <property type="entry name" value="Acyl-CoA N-acyltransferases (Nat)"/>
    <property type="match status" value="1"/>
</dbReference>
<reference evidence="1 2" key="1">
    <citation type="journal article" date="2019" name="Int. J. Syst. Evol. Microbiol.">
        <title>The Global Catalogue of Microorganisms (GCM) 10K type strain sequencing project: providing services to taxonomists for standard genome sequencing and annotation.</title>
        <authorList>
            <consortium name="The Broad Institute Genomics Platform"/>
            <consortium name="The Broad Institute Genome Sequencing Center for Infectious Disease"/>
            <person name="Wu L."/>
            <person name="Ma J."/>
        </authorList>
    </citation>
    <scope>NUCLEOTIDE SEQUENCE [LARGE SCALE GENOMIC DNA]</scope>
    <source>
        <strain evidence="1 2">JCM 16009</strain>
    </source>
</reference>
<dbReference type="InterPro" id="IPR016181">
    <property type="entry name" value="Acyl_CoA_acyltransferase"/>
</dbReference>
<protein>
    <recommendedName>
        <fullName evidence="3">N-acetyltransferase domain-containing protein</fullName>
    </recommendedName>
</protein>
<dbReference type="EMBL" id="BAAAQK010000018">
    <property type="protein sequence ID" value="GAA1861212.1"/>
    <property type="molecule type" value="Genomic_DNA"/>
</dbReference>
<gene>
    <name evidence="1" type="ORF">GCM10009836_46710</name>
</gene>
<name>A0ABN2NDD1_9PSEU</name>
<comment type="caution">
    <text evidence="1">The sequence shown here is derived from an EMBL/GenBank/DDBJ whole genome shotgun (WGS) entry which is preliminary data.</text>
</comment>
<dbReference type="Proteomes" id="UP001500449">
    <property type="component" value="Unassembled WGS sequence"/>
</dbReference>
<evidence type="ECO:0008006" key="3">
    <source>
        <dbReference type="Google" id="ProtNLM"/>
    </source>
</evidence>
<dbReference type="RefSeq" id="WP_344420843.1">
    <property type="nucleotide sequence ID" value="NZ_BAAAQK010000018.1"/>
</dbReference>
<evidence type="ECO:0000313" key="2">
    <source>
        <dbReference type="Proteomes" id="UP001500449"/>
    </source>
</evidence>